<dbReference type="RefSeq" id="WP_228397944.1">
    <property type="nucleotide sequence ID" value="NZ_JADRCP010000001.1"/>
</dbReference>
<protein>
    <submittedName>
        <fullName evidence="2">Uncharacterized protein</fullName>
    </submittedName>
</protein>
<dbReference type="AlphaFoldDB" id="A0A9D7FT53"/>
<proteinExistence type="predicted"/>
<dbReference type="Proteomes" id="UP001296969">
    <property type="component" value="Unassembled WGS sequence"/>
</dbReference>
<evidence type="ECO:0000313" key="1">
    <source>
        <dbReference type="EMBL" id="MBK5073005.1"/>
    </source>
</evidence>
<evidence type="ECO:0000313" key="4">
    <source>
        <dbReference type="Proteomes" id="UP001296969"/>
    </source>
</evidence>
<gene>
    <name evidence="2" type="ORF">I2492_08260</name>
    <name evidence="1" type="ORF">I2493_08260</name>
</gene>
<dbReference type="EMBL" id="JADRCP010000001">
    <property type="protein sequence ID" value="MBK5176314.1"/>
    <property type="molecule type" value="Genomic_DNA"/>
</dbReference>
<dbReference type="Pfam" id="PF24716">
    <property type="entry name" value="WapI"/>
    <property type="match status" value="1"/>
</dbReference>
<dbReference type="Proteomes" id="UP000807542">
    <property type="component" value="Unassembled WGS sequence"/>
</dbReference>
<organism evidence="2 3">
    <name type="scientific">Limnobaculum xujianqingii</name>
    <dbReference type="NCBI Taxonomy" id="2738837"/>
    <lineage>
        <taxon>Bacteria</taxon>
        <taxon>Pseudomonadati</taxon>
        <taxon>Pseudomonadota</taxon>
        <taxon>Gammaproteobacteria</taxon>
        <taxon>Enterobacterales</taxon>
        <taxon>Budviciaceae</taxon>
        <taxon>Limnobaculum</taxon>
    </lineage>
</organism>
<dbReference type="InterPro" id="IPR056510">
    <property type="entry name" value="WapI"/>
</dbReference>
<evidence type="ECO:0000313" key="2">
    <source>
        <dbReference type="EMBL" id="MBK5176314.1"/>
    </source>
</evidence>
<keyword evidence="4" id="KW-1185">Reference proteome</keyword>
<dbReference type="EMBL" id="JADRCQ010000001">
    <property type="protein sequence ID" value="MBK5073005.1"/>
    <property type="molecule type" value="Genomic_DNA"/>
</dbReference>
<sequence length="150" mass="17363">MISLTSIDGSTTLDLDIVGYQFSEQSDNWCLLNLSVKQGSEHFDKVDPALETGDLNRLYHWFSALAENRLPEYANLSFTEPCLELAFLSYQNDVVKVAITLNCELKPHFPLKNEFGEEKDWNLVFALQKEDFNHILSSLRQWINTYPSRR</sequence>
<name>A0A9D7FT53_9GAMM</name>
<accession>A0A9D7FT53</accession>
<comment type="caution">
    <text evidence="2">The sequence shown here is derived from an EMBL/GenBank/DDBJ whole genome shotgun (WGS) entry which is preliminary data.</text>
</comment>
<reference evidence="2 4" key="1">
    <citation type="submission" date="2020-11" db="EMBL/GenBank/DDBJ databases">
        <title>Insectihabitans protaetiae gen. nov. sp. nov. and Insectihabitans allomyrinae sp. nov., isolated from larvae of Protaetia brevitarsis seulensis and Allomyrina dichotoma, respectively.</title>
        <authorList>
            <person name="Lee S.D."/>
            <person name="Byeon Y.-S."/>
            <person name="Kim S.-M."/>
            <person name="Yang H.L."/>
            <person name="Kim I.S."/>
        </authorList>
    </citation>
    <scope>NUCLEOTIDE SEQUENCE</scope>
    <source>
        <strain evidence="2">CWB-B4</strain>
        <strain evidence="1 4">CWB-B43</strain>
    </source>
</reference>
<evidence type="ECO:0000313" key="3">
    <source>
        <dbReference type="Proteomes" id="UP000807542"/>
    </source>
</evidence>